<evidence type="ECO:0000256" key="1">
    <source>
        <dbReference type="SAM" id="SignalP"/>
    </source>
</evidence>
<dbReference type="InterPro" id="IPR038955">
    <property type="entry name" value="PriA/CPL1_fungi"/>
</dbReference>
<dbReference type="EMBL" id="CP144089">
    <property type="protein sequence ID" value="WWD06449.1"/>
    <property type="molecule type" value="Genomic_DNA"/>
</dbReference>
<dbReference type="InterPro" id="IPR048661">
    <property type="entry name" value="CPL1-like"/>
</dbReference>
<keyword evidence="1" id="KW-0732">Signal</keyword>
<dbReference type="Proteomes" id="UP001358614">
    <property type="component" value="Chromosome 1"/>
</dbReference>
<dbReference type="AlphaFoldDB" id="A0AAX4KKD0"/>
<accession>A0AAX4KKD0</accession>
<name>A0AAX4KKD0_9TREE</name>
<dbReference type="PANTHER" id="PTHR35192">
    <property type="entry name" value="PROTEIN, PUTATIVE-RELATED"/>
    <property type="match status" value="1"/>
</dbReference>
<feature type="chain" id="PRO_5043780359" description="Protein CPL1-like domain-containing protein" evidence="1">
    <location>
        <begin position="21"/>
        <end position="322"/>
    </location>
</feature>
<feature type="domain" description="Protein CPL1-like" evidence="2">
    <location>
        <begin position="257"/>
        <end position="312"/>
    </location>
</feature>
<keyword evidence="4" id="KW-1185">Reference proteome</keyword>
<evidence type="ECO:0000313" key="3">
    <source>
        <dbReference type="EMBL" id="WWD06449.1"/>
    </source>
</evidence>
<dbReference type="PANTHER" id="PTHR35192:SF2">
    <property type="entry name" value="APPLE DOMAIN-CONTAINING PROTEIN"/>
    <property type="match status" value="1"/>
</dbReference>
<reference evidence="3 4" key="1">
    <citation type="submission" date="2024-01" db="EMBL/GenBank/DDBJ databases">
        <title>Comparative genomics of Cryptococcus and Kwoniella reveals pathogenesis evolution and contrasting modes of karyotype evolution via chromosome fusion or intercentromeric recombination.</title>
        <authorList>
            <person name="Coelho M.A."/>
            <person name="David-Palma M."/>
            <person name="Shea T."/>
            <person name="Bowers K."/>
            <person name="McGinley-Smith S."/>
            <person name="Mohammad A.W."/>
            <person name="Gnirke A."/>
            <person name="Yurkov A.M."/>
            <person name="Nowrousian M."/>
            <person name="Sun S."/>
            <person name="Cuomo C.A."/>
            <person name="Heitman J."/>
        </authorList>
    </citation>
    <scope>NUCLEOTIDE SEQUENCE [LARGE SCALE GENOMIC DNA]</scope>
    <source>
        <strain evidence="3 4">PYCC6329</strain>
    </source>
</reference>
<sequence length="322" mass="35450">MIWYSILTCLFISTLTSICAQNIPKGFIGCHKLESDGLPFYSYPSDPTLPFATVEQCVANCLQTNSNYNFALFWHALDPNNPGKTVPNCRCYPYTADVPYVAGDPYGGCELHGIRHTYAEFKTKPSYTFTGCWSAISSTAPTPFTVFGIAGCLDNCIFRDTQKTLRYAIVQSDPRGDWFCRCSHAEQDLLPVSQRTRANCDTRKMYIYQYPGNVGPSQAAKRREKYKGLEKRDDEDALCPVELEACPISVEGHHGDYECVDTSIELESCGGCIFGANPFGVDCTSLPGVSPESVLCSSGTCQVLECEDGYVLIDGACVSQDD</sequence>
<dbReference type="KEGG" id="ker:91103340"/>
<evidence type="ECO:0000259" key="2">
    <source>
        <dbReference type="Pfam" id="PF21671"/>
    </source>
</evidence>
<feature type="signal peptide" evidence="1">
    <location>
        <begin position="1"/>
        <end position="20"/>
    </location>
</feature>
<proteinExistence type="predicted"/>
<organism evidence="3 4">
    <name type="scientific">Kwoniella europaea PYCC6329</name>
    <dbReference type="NCBI Taxonomy" id="1423913"/>
    <lineage>
        <taxon>Eukaryota</taxon>
        <taxon>Fungi</taxon>
        <taxon>Dikarya</taxon>
        <taxon>Basidiomycota</taxon>
        <taxon>Agaricomycotina</taxon>
        <taxon>Tremellomycetes</taxon>
        <taxon>Tremellales</taxon>
        <taxon>Cryptococcaceae</taxon>
        <taxon>Kwoniella</taxon>
    </lineage>
</organism>
<gene>
    <name evidence="3" type="ORF">V865_004539</name>
</gene>
<evidence type="ECO:0000313" key="4">
    <source>
        <dbReference type="Proteomes" id="UP001358614"/>
    </source>
</evidence>
<dbReference type="Pfam" id="PF21671">
    <property type="entry name" value="CPL1-like"/>
    <property type="match status" value="1"/>
</dbReference>
<protein>
    <recommendedName>
        <fullName evidence="2">Protein CPL1-like domain-containing protein</fullName>
    </recommendedName>
</protein>
<dbReference type="GeneID" id="91103340"/>
<dbReference type="RefSeq" id="XP_066084416.1">
    <property type="nucleotide sequence ID" value="XM_066228319.1"/>
</dbReference>